<feature type="region of interest" description="Disordered" evidence="1">
    <location>
        <begin position="1"/>
        <end position="26"/>
    </location>
</feature>
<evidence type="ECO:0000313" key="3">
    <source>
        <dbReference type="Proteomes" id="UP000027850"/>
    </source>
</evidence>
<accession>A0AB34L7U7</accession>
<protein>
    <submittedName>
        <fullName evidence="2">Uncharacterized protein</fullName>
    </submittedName>
</protein>
<dbReference type="Proteomes" id="UP000027850">
    <property type="component" value="Unassembled WGS sequence"/>
</dbReference>
<dbReference type="AlphaFoldDB" id="A0AB34L7U7"/>
<gene>
    <name evidence="2" type="ORF">M091_0300</name>
</gene>
<evidence type="ECO:0000256" key="1">
    <source>
        <dbReference type="SAM" id="MobiDB-lite"/>
    </source>
</evidence>
<comment type="caution">
    <text evidence="2">The sequence shown here is derived from an EMBL/GenBank/DDBJ whole genome shotgun (WGS) entry which is preliminary data.</text>
</comment>
<sequence length="114" mass="12154">MSSAMSPADRQRTCNTLSPPGPVESIRFPDSKRISAIRKWRLRTASIKAVVSLPDRGTLAPLESSSPAISAKTASFRQGLHLARTHNGVSPSSFFTLTSIPLSSSMPTAVMSAK</sequence>
<reference evidence="2 3" key="1">
    <citation type="submission" date="2014-04" db="EMBL/GenBank/DDBJ databases">
        <authorList>
            <person name="Sears C."/>
            <person name="Carroll K."/>
            <person name="Sack B.R."/>
            <person name="Qadri F."/>
            <person name="Myers L.L."/>
            <person name="Chung G.-T."/>
            <person name="Escheverria P."/>
            <person name="Fraser C.M."/>
            <person name="Sadzewicz L."/>
            <person name="Shefchek K.A."/>
            <person name="Tallon L."/>
            <person name="Das S.P."/>
            <person name="Daugherty S."/>
            <person name="Mongodin E.F."/>
        </authorList>
    </citation>
    <scope>NUCLEOTIDE SEQUENCE [LARGE SCALE GENOMIC DNA]</scope>
    <source>
        <strain evidence="2 3">3776 D15 i</strain>
    </source>
</reference>
<dbReference type="EMBL" id="JNHK01000088">
    <property type="protein sequence ID" value="KDS37579.1"/>
    <property type="molecule type" value="Genomic_DNA"/>
</dbReference>
<organism evidence="2 3">
    <name type="scientific">Parabacteroides distasonis str. 3776 D15 i</name>
    <dbReference type="NCBI Taxonomy" id="1339342"/>
    <lineage>
        <taxon>Bacteria</taxon>
        <taxon>Pseudomonadati</taxon>
        <taxon>Bacteroidota</taxon>
        <taxon>Bacteroidia</taxon>
        <taxon>Bacteroidales</taxon>
        <taxon>Tannerellaceae</taxon>
        <taxon>Parabacteroides</taxon>
    </lineage>
</organism>
<name>A0AB34L7U7_PARDI</name>
<evidence type="ECO:0000313" key="2">
    <source>
        <dbReference type="EMBL" id="KDS37579.1"/>
    </source>
</evidence>
<proteinExistence type="predicted"/>